<keyword evidence="2" id="KW-0902">Two-component regulatory system</keyword>
<dbReference type="EMBL" id="FOVF01000005">
    <property type="protein sequence ID" value="SFN15461.1"/>
    <property type="molecule type" value="Genomic_DNA"/>
</dbReference>
<dbReference type="GO" id="GO:0003677">
    <property type="term" value="F:DNA binding"/>
    <property type="evidence" value="ECO:0007669"/>
    <property type="project" value="UniProtKB-KW"/>
</dbReference>
<evidence type="ECO:0000256" key="6">
    <source>
        <dbReference type="PROSITE-ProRule" id="PRU00169"/>
    </source>
</evidence>
<dbReference type="SMART" id="SM00421">
    <property type="entry name" value="HTH_LUXR"/>
    <property type="match status" value="1"/>
</dbReference>
<dbReference type="PRINTS" id="PR00038">
    <property type="entry name" value="HTHLUXR"/>
</dbReference>
<gene>
    <name evidence="9" type="ORF">SAMN05216289_105216</name>
</gene>
<dbReference type="Proteomes" id="UP000198575">
    <property type="component" value="Unassembled WGS sequence"/>
</dbReference>
<keyword evidence="4" id="KW-0238">DNA-binding</keyword>
<dbReference type="InterPro" id="IPR001789">
    <property type="entry name" value="Sig_transdc_resp-reg_receiver"/>
</dbReference>
<keyword evidence="1 6" id="KW-0597">Phosphoprotein</keyword>
<dbReference type="Pfam" id="PF00072">
    <property type="entry name" value="Response_reg"/>
    <property type="match status" value="1"/>
</dbReference>
<protein>
    <submittedName>
        <fullName evidence="9">Two component transcriptional regulator, LuxR family</fullName>
    </submittedName>
</protein>
<feature type="domain" description="HTH luxR-type" evidence="7">
    <location>
        <begin position="142"/>
        <end position="207"/>
    </location>
</feature>
<evidence type="ECO:0000256" key="4">
    <source>
        <dbReference type="ARBA" id="ARBA00023125"/>
    </source>
</evidence>
<keyword evidence="3" id="KW-0805">Transcription regulation</keyword>
<feature type="modified residue" description="4-aspartylphosphate" evidence="6">
    <location>
        <position position="54"/>
    </location>
</feature>
<accession>A0A1I4WNS9</accession>
<dbReference type="SUPFAM" id="SSF46894">
    <property type="entry name" value="C-terminal effector domain of the bipartite response regulators"/>
    <property type="match status" value="1"/>
</dbReference>
<dbReference type="OrthoDB" id="9796655at2"/>
<organism evidence="9 10">
    <name type="scientific">Dokdonella immobilis</name>
    <dbReference type="NCBI Taxonomy" id="578942"/>
    <lineage>
        <taxon>Bacteria</taxon>
        <taxon>Pseudomonadati</taxon>
        <taxon>Pseudomonadota</taxon>
        <taxon>Gammaproteobacteria</taxon>
        <taxon>Lysobacterales</taxon>
        <taxon>Rhodanobacteraceae</taxon>
        <taxon>Dokdonella</taxon>
    </lineage>
</organism>
<dbReference type="PANTHER" id="PTHR43214:SF3">
    <property type="entry name" value="RESPONSE REGULATOR UVRY"/>
    <property type="match status" value="1"/>
</dbReference>
<dbReference type="InterPro" id="IPR011006">
    <property type="entry name" value="CheY-like_superfamily"/>
</dbReference>
<dbReference type="GO" id="GO:0006355">
    <property type="term" value="P:regulation of DNA-templated transcription"/>
    <property type="evidence" value="ECO:0007669"/>
    <property type="project" value="InterPro"/>
</dbReference>
<dbReference type="GO" id="GO:0000160">
    <property type="term" value="P:phosphorelay signal transduction system"/>
    <property type="evidence" value="ECO:0007669"/>
    <property type="project" value="UniProtKB-KW"/>
</dbReference>
<evidence type="ECO:0000256" key="5">
    <source>
        <dbReference type="ARBA" id="ARBA00023163"/>
    </source>
</evidence>
<evidence type="ECO:0000313" key="9">
    <source>
        <dbReference type="EMBL" id="SFN15461.1"/>
    </source>
</evidence>
<dbReference type="PANTHER" id="PTHR43214">
    <property type="entry name" value="TWO-COMPONENT RESPONSE REGULATOR"/>
    <property type="match status" value="1"/>
</dbReference>
<reference evidence="9 10" key="1">
    <citation type="submission" date="2016-10" db="EMBL/GenBank/DDBJ databases">
        <authorList>
            <person name="de Groot N.N."/>
        </authorList>
    </citation>
    <scope>NUCLEOTIDE SEQUENCE [LARGE SCALE GENOMIC DNA]</scope>
    <source>
        <strain evidence="9 10">CGMCC 1.7659</strain>
    </source>
</reference>
<dbReference type="SMART" id="SM00448">
    <property type="entry name" value="REC"/>
    <property type="match status" value="1"/>
</dbReference>
<keyword evidence="5" id="KW-0804">Transcription</keyword>
<dbReference type="SUPFAM" id="SSF52172">
    <property type="entry name" value="CheY-like"/>
    <property type="match status" value="1"/>
</dbReference>
<dbReference type="STRING" id="578942.SAMN05216289_105216"/>
<feature type="domain" description="Response regulatory" evidence="8">
    <location>
        <begin position="3"/>
        <end position="119"/>
    </location>
</feature>
<evidence type="ECO:0000256" key="3">
    <source>
        <dbReference type="ARBA" id="ARBA00023015"/>
    </source>
</evidence>
<dbReference type="Gene3D" id="3.40.50.2300">
    <property type="match status" value="1"/>
</dbReference>
<dbReference type="PROSITE" id="PS50110">
    <property type="entry name" value="RESPONSE_REGULATORY"/>
    <property type="match status" value="1"/>
</dbReference>
<dbReference type="CDD" id="cd17535">
    <property type="entry name" value="REC_NarL-like"/>
    <property type="match status" value="1"/>
</dbReference>
<dbReference type="PROSITE" id="PS50043">
    <property type="entry name" value="HTH_LUXR_2"/>
    <property type="match status" value="1"/>
</dbReference>
<sequence>MIRIVLIDDHELVRTGFRMILEQQADIKIVGEAPDGELGLALLKKLKPDLALVDVHMPGVSGIEVTERVRKLKLKTRIVIVTMVSESPFPRRLLEAGASGYITKACPSPELLRAVRQVADGRRYLAPGIAEAMALEVVDGSGQSPFESLSTRELEVALLLARGQPMPLIAERLSLSSKTVATYKYRLFEKLAIDNSVTLAHMAGLHGLLDANGTR</sequence>
<dbReference type="CDD" id="cd06170">
    <property type="entry name" value="LuxR_C_like"/>
    <property type="match status" value="1"/>
</dbReference>
<evidence type="ECO:0000259" key="8">
    <source>
        <dbReference type="PROSITE" id="PS50110"/>
    </source>
</evidence>
<keyword evidence="10" id="KW-1185">Reference proteome</keyword>
<dbReference type="InterPro" id="IPR000792">
    <property type="entry name" value="Tscrpt_reg_LuxR_C"/>
</dbReference>
<dbReference type="InterPro" id="IPR058245">
    <property type="entry name" value="NreC/VraR/RcsB-like_REC"/>
</dbReference>
<dbReference type="RefSeq" id="WP_092405996.1">
    <property type="nucleotide sequence ID" value="NZ_FOVF01000005.1"/>
</dbReference>
<dbReference type="AlphaFoldDB" id="A0A1I4WNS9"/>
<dbReference type="InterPro" id="IPR016032">
    <property type="entry name" value="Sig_transdc_resp-reg_C-effctor"/>
</dbReference>
<dbReference type="Pfam" id="PF00196">
    <property type="entry name" value="GerE"/>
    <property type="match status" value="1"/>
</dbReference>
<evidence type="ECO:0000256" key="1">
    <source>
        <dbReference type="ARBA" id="ARBA00022553"/>
    </source>
</evidence>
<proteinExistence type="predicted"/>
<dbReference type="InterPro" id="IPR039420">
    <property type="entry name" value="WalR-like"/>
</dbReference>
<evidence type="ECO:0000259" key="7">
    <source>
        <dbReference type="PROSITE" id="PS50043"/>
    </source>
</evidence>
<evidence type="ECO:0000313" key="10">
    <source>
        <dbReference type="Proteomes" id="UP000198575"/>
    </source>
</evidence>
<evidence type="ECO:0000256" key="2">
    <source>
        <dbReference type="ARBA" id="ARBA00023012"/>
    </source>
</evidence>
<name>A0A1I4WNS9_9GAMM</name>